<feature type="transmembrane region" description="Helical" evidence="7">
    <location>
        <begin position="114"/>
        <end position="138"/>
    </location>
</feature>
<feature type="domain" description="Rhodopsin" evidence="8">
    <location>
        <begin position="203"/>
        <end position="273"/>
    </location>
</feature>
<evidence type="ECO:0000256" key="3">
    <source>
        <dbReference type="ARBA" id="ARBA00022989"/>
    </source>
</evidence>
<comment type="subcellular location">
    <subcellularLocation>
        <location evidence="1">Membrane</location>
        <topology evidence="1">Multi-pass membrane protein</topology>
    </subcellularLocation>
</comment>
<keyword evidence="10" id="KW-1185">Reference proteome</keyword>
<dbReference type="Pfam" id="PF20684">
    <property type="entry name" value="Fung_rhodopsin"/>
    <property type="match status" value="2"/>
</dbReference>
<organism evidence="9 10">
    <name type="scientific">Lachnellula cervina</name>
    <dbReference type="NCBI Taxonomy" id="1316786"/>
    <lineage>
        <taxon>Eukaryota</taxon>
        <taxon>Fungi</taxon>
        <taxon>Dikarya</taxon>
        <taxon>Ascomycota</taxon>
        <taxon>Pezizomycotina</taxon>
        <taxon>Leotiomycetes</taxon>
        <taxon>Helotiales</taxon>
        <taxon>Lachnaceae</taxon>
        <taxon>Lachnellula</taxon>
    </lineage>
</organism>
<dbReference type="PANTHER" id="PTHR33048:SF152">
    <property type="entry name" value="INTEGRAL MEMBRANE PROTEIN"/>
    <property type="match status" value="1"/>
</dbReference>
<keyword evidence="4 7" id="KW-0472">Membrane</keyword>
<protein>
    <recommendedName>
        <fullName evidence="8">Rhodopsin domain-containing protein</fullName>
    </recommendedName>
</protein>
<feature type="region of interest" description="Disordered" evidence="6">
    <location>
        <begin position="282"/>
        <end position="332"/>
    </location>
</feature>
<evidence type="ECO:0000256" key="6">
    <source>
        <dbReference type="SAM" id="MobiDB-lite"/>
    </source>
</evidence>
<accession>A0A7D8UP19</accession>
<dbReference type="PANTHER" id="PTHR33048">
    <property type="entry name" value="PTH11-LIKE INTEGRAL MEMBRANE PROTEIN (AFU_ORTHOLOGUE AFUA_5G11245)"/>
    <property type="match status" value="1"/>
</dbReference>
<dbReference type="Proteomes" id="UP000481288">
    <property type="component" value="Unassembled WGS sequence"/>
</dbReference>
<feature type="compositionally biased region" description="Polar residues" evidence="6">
    <location>
        <begin position="295"/>
        <end position="312"/>
    </location>
</feature>
<evidence type="ECO:0000259" key="8">
    <source>
        <dbReference type="Pfam" id="PF20684"/>
    </source>
</evidence>
<proteinExistence type="inferred from homology"/>
<dbReference type="OrthoDB" id="4329349at2759"/>
<feature type="region of interest" description="Disordered" evidence="6">
    <location>
        <begin position="369"/>
        <end position="436"/>
    </location>
</feature>
<comment type="similarity">
    <text evidence="5">Belongs to the SAT4 family.</text>
</comment>
<gene>
    <name evidence="9" type="ORF">LCER1_G004486</name>
</gene>
<feature type="transmembrane region" description="Helical" evidence="7">
    <location>
        <begin position="39"/>
        <end position="61"/>
    </location>
</feature>
<evidence type="ECO:0000256" key="5">
    <source>
        <dbReference type="ARBA" id="ARBA00038359"/>
    </source>
</evidence>
<feature type="domain" description="Rhodopsin" evidence="8">
    <location>
        <begin position="21"/>
        <end position="178"/>
    </location>
</feature>
<dbReference type="InterPro" id="IPR052337">
    <property type="entry name" value="SAT4-like"/>
</dbReference>
<keyword evidence="2 7" id="KW-0812">Transmembrane</keyword>
<name>A0A7D8UP19_9HELO</name>
<dbReference type="EMBL" id="QGMG01000443">
    <property type="protein sequence ID" value="TVY53543.1"/>
    <property type="molecule type" value="Genomic_DNA"/>
</dbReference>
<sequence>MGYAIELWTEFGIGMLFFATRFFARYKTVGLRGAAWDDFFFLVAMVEFSCYFHVLSADISVSCYVKPRESLAQDNTLTGFADSFGSFVGLTKETAEALSDDTVAKYKIGSQSLFCAWISYVSLIWSLKASLLFFYSRITLGLWQLKLVKIMGYISFVAYIAVMLELFLHCTPIQKNWQIKPYPGGMFMSRPHKLLHTDSIGRQWKVKIPMRRKIVIGLLLSSGIFVITAAVLRCVLTLAATDHIGVSTIWAIRETFVSLIAISAPAIKPLFNKNSWVGSASSKNGASSGRFKKFSGNNTLSAKGTRGNQTMMGSRGDDLEVGSSRKGPHSMESEMELKDISHNGSEENIIDNGKHNSPLEINVTTAYALDNEEQDRSPTRVLSDGARDGRESATVHDGGENKGKTDRWGSSTKVTAGDRAERSNNKAMKMLGGGWS</sequence>
<dbReference type="AlphaFoldDB" id="A0A7D8UP19"/>
<feature type="transmembrane region" description="Helical" evidence="7">
    <location>
        <begin position="7"/>
        <end position="24"/>
    </location>
</feature>
<feature type="transmembrane region" description="Helical" evidence="7">
    <location>
        <begin position="214"/>
        <end position="232"/>
    </location>
</feature>
<reference evidence="9 10" key="1">
    <citation type="submission" date="2018-05" db="EMBL/GenBank/DDBJ databases">
        <title>Whole genome sequencing for identification of molecular markers to develop diagnostic detection tools for the regulated plant pathogen Lachnellula willkommii.</title>
        <authorList>
            <person name="Giroux E."/>
            <person name="Bilodeau G."/>
        </authorList>
    </citation>
    <scope>NUCLEOTIDE SEQUENCE [LARGE SCALE GENOMIC DNA]</scope>
    <source>
        <strain evidence="9 10">CBS 625.97</strain>
    </source>
</reference>
<evidence type="ECO:0000256" key="1">
    <source>
        <dbReference type="ARBA" id="ARBA00004141"/>
    </source>
</evidence>
<evidence type="ECO:0000256" key="2">
    <source>
        <dbReference type="ARBA" id="ARBA00022692"/>
    </source>
</evidence>
<keyword evidence="3 7" id="KW-1133">Transmembrane helix</keyword>
<evidence type="ECO:0000313" key="9">
    <source>
        <dbReference type="EMBL" id="TVY53543.1"/>
    </source>
</evidence>
<feature type="transmembrane region" description="Helical" evidence="7">
    <location>
        <begin position="150"/>
        <end position="168"/>
    </location>
</feature>
<evidence type="ECO:0000256" key="4">
    <source>
        <dbReference type="ARBA" id="ARBA00023136"/>
    </source>
</evidence>
<evidence type="ECO:0000256" key="7">
    <source>
        <dbReference type="SAM" id="Phobius"/>
    </source>
</evidence>
<evidence type="ECO:0000313" key="10">
    <source>
        <dbReference type="Proteomes" id="UP000481288"/>
    </source>
</evidence>
<comment type="caution">
    <text evidence="9">The sequence shown here is derived from an EMBL/GenBank/DDBJ whole genome shotgun (WGS) entry which is preliminary data.</text>
</comment>
<dbReference type="GO" id="GO:0016020">
    <property type="term" value="C:membrane"/>
    <property type="evidence" value="ECO:0007669"/>
    <property type="project" value="UniProtKB-SubCell"/>
</dbReference>
<feature type="compositionally biased region" description="Basic and acidic residues" evidence="6">
    <location>
        <begin position="385"/>
        <end position="407"/>
    </location>
</feature>
<dbReference type="InterPro" id="IPR049326">
    <property type="entry name" value="Rhodopsin_dom_fungi"/>
</dbReference>